<dbReference type="AlphaFoldDB" id="A0A143QND3"/>
<dbReference type="InterPro" id="IPR052019">
    <property type="entry name" value="F420H2_bilvrd_red/Heme_oxyg"/>
</dbReference>
<dbReference type="Pfam" id="PF01243">
    <property type="entry name" value="PNPOx_N"/>
    <property type="match status" value="1"/>
</dbReference>
<dbReference type="SUPFAM" id="SSF50475">
    <property type="entry name" value="FMN-binding split barrel"/>
    <property type="match status" value="1"/>
</dbReference>
<keyword evidence="1" id="KW-0560">Oxidoreductase</keyword>
<reference evidence="3 4" key="1">
    <citation type="journal article" date="2016" name="Genome Announc.">
        <title>Complete Genome and Plasmid Sequences for Rhodococcus fascians D188 and Draft Sequences for Rhodococcus Isolates PBTS 1 and PBTS 2.</title>
        <authorList>
            <person name="Stamler R.A."/>
            <person name="Vereecke D."/>
            <person name="Zhang Y."/>
            <person name="Schilkey F."/>
            <person name="Devitt N."/>
            <person name="Randall J.J."/>
        </authorList>
    </citation>
    <scope>NUCLEOTIDE SEQUENCE [LARGE SCALE GENOMIC DNA]</scope>
    <source>
        <strain evidence="3 4">PBTS2</strain>
    </source>
</reference>
<dbReference type="Gene3D" id="2.30.110.10">
    <property type="entry name" value="Electron Transport, Fmn-binding Protein, Chain A"/>
    <property type="match status" value="1"/>
</dbReference>
<evidence type="ECO:0000259" key="2">
    <source>
        <dbReference type="Pfam" id="PF01243"/>
    </source>
</evidence>
<sequence>MPTVPGTASSIGRHVLAEFVGDVNLSVRPSSVTSMTSFTDPRVREFLSAGTRTGKVGYLASDGRPLVAPIWFVVEDDSIVFNTGADTAKGRAIRRDPRIVLTVDLEEPPYGFVQVQGVASIDEDPRELVRTATEIGARYMGRDRGEEFGRRNGVPGELIVRLVPTKVIAAFDMTA</sequence>
<dbReference type="Proteomes" id="UP000076038">
    <property type="component" value="Chromosome"/>
</dbReference>
<organism evidence="3 4">
    <name type="scientific">Rhodococcoides fascians</name>
    <name type="common">Rhodococcus fascians</name>
    <dbReference type="NCBI Taxonomy" id="1828"/>
    <lineage>
        <taxon>Bacteria</taxon>
        <taxon>Bacillati</taxon>
        <taxon>Actinomycetota</taxon>
        <taxon>Actinomycetes</taxon>
        <taxon>Mycobacteriales</taxon>
        <taxon>Nocardiaceae</taxon>
        <taxon>Rhodococcoides</taxon>
    </lineage>
</organism>
<dbReference type="GO" id="GO:0016627">
    <property type="term" value="F:oxidoreductase activity, acting on the CH-CH group of donors"/>
    <property type="evidence" value="ECO:0007669"/>
    <property type="project" value="TreeGrafter"/>
</dbReference>
<dbReference type="InterPro" id="IPR019920">
    <property type="entry name" value="F420-binding_dom_put"/>
</dbReference>
<proteinExistence type="predicted"/>
<dbReference type="EMBL" id="CP015220">
    <property type="protein sequence ID" value="AMY24434.1"/>
    <property type="molecule type" value="Genomic_DNA"/>
</dbReference>
<dbReference type="InterPro" id="IPR011576">
    <property type="entry name" value="Pyridox_Oxase_N"/>
</dbReference>
<dbReference type="NCBIfam" id="TIGR03618">
    <property type="entry name" value="Rv1155_F420"/>
    <property type="match status" value="1"/>
</dbReference>
<keyword evidence="4" id="KW-1185">Reference proteome</keyword>
<evidence type="ECO:0000313" key="3">
    <source>
        <dbReference type="EMBL" id="AMY24434.1"/>
    </source>
</evidence>
<dbReference type="PATRIC" id="fig|1653479.3.peg.3182"/>
<dbReference type="KEGG" id="rhs:A3Q41_03143"/>
<dbReference type="GO" id="GO:0005829">
    <property type="term" value="C:cytosol"/>
    <property type="evidence" value="ECO:0007669"/>
    <property type="project" value="TreeGrafter"/>
</dbReference>
<dbReference type="PANTHER" id="PTHR35176">
    <property type="entry name" value="HEME OXYGENASE HI_0854-RELATED"/>
    <property type="match status" value="1"/>
</dbReference>
<dbReference type="PANTHER" id="PTHR35176:SF1">
    <property type="entry name" value="F420H(2)-DEPENDENT BILIVERDIN REDUCTASE"/>
    <property type="match status" value="1"/>
</dbReference>
<evidence type="ECO:0000256" key="1">
    <source>
        <dbReference type="ARBA" id="ARBA00023002"/>
    </source>
</evidence>
<dbReference type="InterPro" id="IPR012349">
    <property type="entry name" value="Split_barrel_FMN-bd"/>
</dbReference>
<name>A0A143QND3_RHOFA</name>
<reference evidence="4" key="2">
    <citation type="submission" date="2016-04" db="EMBL/GenBank/DDBJ databases">
        <title>Complete Genome and Plasmid Sequences for Rhodococcus fascians D188 and Draft Sequences for Rhodococcus spp. Isolates PBTS 1 and PBTS 2.</title>
        <authorList>
            <person name="Stamer R."/>
            <person name="Vereecke D."/>
            <person name="Zhang Y."/>
            <person name="Schilkey F."/>
            <person name="Devitt N."/>
            <person name="Randall J."/>
        </authorList>
    </citation>
    <scope>NUCLEOTIDE SEQUENCE [LARGE SCALE GENOMIC DNA]</scope>
    <source>
        <strain evidence="4">PBTS2</strain>
    </source>
</reference>
<feature type="domain" description="Pyridoxamine 5'-phosphate oxidase N-terminal" evidence="2">
    <location>
        <begin position="42"/>
        <end position="166"/>
    </location>
</feature>
<protein>
    <recommendedName>
        <fullName evidence="2">Pyridoxamine 5'-phosphate oxidase N-terminal domain-containing protein</fullName>
    </recommendedName>
</protein>
<evidence type="ECO:0000313" key="4">
    <source>
        <dbReference type="Proteomes" id="UP000076038"/>
    </source>
</evidence>
<gene>
    <name evidence="3" type="ORF">A3Q41_03143</name>
</gene>
<dbReference type="GO" id="GO:0070967">
    <property type="term" value="F:coenzyme F420 binding"/>
    <property type="evidence" value="ECO:0007669"/>
    <property type="project" value="TreeGrafter"/>
</dbReference>
<accession>A0A143QND3</accession>